<proteinExistence type="predicted"/>
<reference evidence="1" key="1">
    <citation type="submission" date="2020-10" db="EMBL/GenBank/DDBJ databases">
        <authorList>
            <person name="Gilroy R."/>
        </authorList>
    </citation>
    <scope>NUCLEOTIDE SEQUENCE</scope>
    <source>
        <strain evidence="1">USAMLcec3-3695</strain>
    </source>
</reference>
<dbReference type="SUPFAM" id="SSF48371">
    <property type="entry name" value="ARM repeat"/>
    <property type="match status" value="1"/>
</dbReference>
<name>A0A9D1MB99_9FIRM</name>
<evidence type="ECO:0000313" key="2">
    <source>
        <dbReference type="Proteomes" id="UP000824109"/>
    </source>
</evidence>
<gene>
    <name evidence="1" type="ORF">IAA61_04565</name>
</gene>
<dbReference type="InterPro" id="IPR016024">
    <property type="entry name" value="ARM-type_fold"/>
</dbReference>
<dbReference type="Gene3D" id="1.25.10.90">
    <property type="match status" value="1"/>
</dbReference>
<accession>A0A9D1MB99</accession>
<protein>
    <submittedName>
        <fullName evidence="1">DNA alkylation repair protein</fullName>
    </submittedName>
</protein>
<dbReference type="AlphaFoldDB" id="A0A9D1MB99"/>
<dbReference type="EMBL" id="DVNB01000049">
    <property type="protein sequence ID" value="HIU57071.1"/>
    <property type="molecule type" value="Genomic_DNA"/>
</dbReference>
<sequence>MELIKTHWTDGDYAEFRGYLRSVSDEKYRAFHISLVPGAEERIIGIRIPTIRKIAKEIAKGDIDSFLKCSCGTANEEIMIEGLVMASRKCGCGELIRDIFRFAGKIDNWAVNDVVKFPMISKYRREIADVTDKLLFGSGPWHTRYGLKILMDYYLDDEYIDFALEKTAAVRSEEYYVYMMQGWLLATAAVKYAEKVFELLESGRLTSDAAAATMGKMRDSRRISAADKDRVQRIRNRIAKGTKGGNTDA</sequence>
<comment type="caution">
    <text evidence="1">The sequence shown here is derived from an EMBL/GenBank/DDBJ whole genome shotgun (WGS) entry which is preliminary data.</text>
</comment>
<dbReference type="Proteomes" id="UP000824109">
    <property type="component" value="Unassembled WGS sequence"/>
</dbReference>
<dbReference type="CDD" id="cd06561">
    <property type="entry name" value="AlkD_like"/>
    <property type="match status" value="1"/>
</dbReference>
<reference evidence="1" key="2">
    <citation type="journal article" date="2021" name="PeerJ">
        <title>Extensive microbial diversity within the chicken gut microbiome revealed by metagenomics and culture.</title>
        <authorList>
            <person name="Gilroy R."/>
            <person name="Ravi A."/>
            <person name="Getino M."/>
            <person name="Pursley I."/>
            <person name="Horton D.L."/>
            <person name="Alikhan N.F."/>
            <person name="Baker D."/>
            <person name="Gharbi K."/>
            <person name="Hall N."/>
            <person name="Watson M."/>
            <person name="Adriaenssens E.M."/>
            <person name="Foster-Nyarko E."/>
            <person name="Jarju S."/>
            <person name="Secka A."/>
            <person name="Antonio M."/>
            <person name="Oren A."/>
            <person name="Chaudhuri R.R."/>
            <person name="La Ragione R."/>
            <person name="Hildebrand F."/>
            <person name="Pallen M.J."/>
        </authorList>
    </citation>
    <scope>NUCLEOTIDE SEQUENCE</scope>
    <source>
        <strain evidence="1">USAMLcec3-3695</strain>
    </source>
</reference>
<dbReference type="InterPro" id="IPR014825">
    <property type="entry name" value="DNA_alkylation"/>
</dbReference>
<evidence type="ECO:0000313" key="1">
    <source>
        <dbReference type="EMBL" id="HIU57071.1"/>
    </source>
</evidence>
<organism evidence="1 2">
    <name type="scientific">Candidatus Ornithomonoglobus merdipullorum</name>
    <dbReference type="NCBI Taxonomy" id="2840895"/>
    <lineage>
        <taxon>Bacteria</taxon>
        <taxon>Bacillati</taxon>
        <taxon>Bacillota</taxon>
        <taxon>Clostridia</taxon>
        <taxon>Candidatus Ornithomonoglobus</taxon>
    </lineage>
</organism>
<dbReference type="Pfam" id="PF08713">
    <property type="entry name" value="DNA_alkylation"/>
    <property type="match status" value="1"/>
</dbReference>